<keyword evidence="1" id="KW-1133">Transmembrane helix</keyword>
<dbReference type="Proteomes" id="UP001179363">
    <property type="component" value="Unassembled WGS sequence"/>
</dbReference>
<feature type="transmembrane region" description="Helical" evidence="1">
    <location>
        <begin position="201"/>
        <end position="219"/>
    </location>
</feature>
<name>A0ABS9EDH4_9FLAO</name>
<organism evidence="2 3">
    <name type="scientific">Gillisia lutea</name>
    <dbReference type="NCBI Taxonomy" id="2909668"/>
    <lineage>
        <taxon>Bacteria</taxon>
        <taxon>Pseudomonadati</taxon>
        <taxon>Bacteroidota</taxon>
        <taxon>Flavobacteriia</taxon>
        <taxon>Flavobacteriales</taxon>
        <taxon>Flavobacteriaceae</taxon>
        <taxon>Gillisia</taxon>
    </lineage>
</organism>
<dbReference type="RefSeq" id="WP_236133083.1">
    <property type="nucleotide sequence ID" value="NZ_JAKGTH010000007.1"/>
</dbReference>
<keyword evidence="1" id="KW-0472">Membrane</keyword>
<reference evidence="2" key="1">
    <citation type="submission" date="2022-01" db="EMBL/GenBank/DDBJ databases">
        <title>Gillisia lutea sp. nov., isolated from marine plastic residues from the Malvarosa beach (Valencia, Spain).</title>
        <authorList>
            <person name="Vidal-Verdu A."/>
            <person name="Molina-Menor E."/>
            <person name="Satari L."/>
            <person name="Pascual J."/>
            <person name="Pereto J."/>
            <person name="Porcar M."/>
        </authorList>
    </citation>
    <scope>NUCLEOTIDE SEQUENCE</scope>
    <source>
        <strain evidence="2">M10.2A</strain>
    </source>
</reference>
<dbReference type="EMBL" id="JAKGTH010000007">
    <property type="protein sequence ID" value="MCF4100928.1"/>
    <property type="molecule type" value="Genomic_DNA"/>
</dbReference>
<feature type="transmembrane region" description="Helical" evidence="1">
    <location>
        <begin position="31"/>
        <end position="46"/>
    </location>
</feature>
<evidence type="ECO:0000313" key="2">
    <source>
        <dbReference type="EMBL" id="MCF4100928.1"/>
    </source>
</evidence>
<feature type="transmembrane region" description="Helical" evidence="1">
    <location>
        <begin position="53"/>
        <end position="70"/>
    </location>
</feature>
<feature type="transmembrane region" description="Helical" evidence="1">
    <location>
        <begin position="141"/>
        <end position="163"/>
    </location>
</feature>
<evidence type="ECO:0008006" key="4">
    <source>
        <dbReference type="Google" id="ProtNLM"/>
    </source>
</evidence>
<evidence type="ECO:0000256" key="1">
    <source>
        <dbReference type="SAM" id="Phobius"/>
    </source>
</evidence>
<feature type="transmembrane region" description="Helical" evidence="1">
    <location>
        <begin position="76"/>
        <end position="94"/>
    </location>
</feature>
<comment type="caution">
    <text evidence="2">The sequence shown here is derived from an EMBL/GenBank/DDBJ whole genome shotgun (WGS) entry which is preliminary data.</text>
</comment>
<accession>A0ABS9EDH4</accession>
<protein>
    <recommendedName>
        <fullName evidence="4">YhhN-like protein</fullName>
    </recommendedName>
</protein>
<sequence length="231" mass="27321">MNIKLLPISCILLVVCVNFYAIVSDLFLLENLTYILYFLIFFFFLLKKRHGFNGLMLLFQVCNILAYVARLFSGKWFVELSLVFFSIAYTAIIIESSKHIKIKNANYYMFGYLLIILGINAYFMWQHLFEIKVYLRTPLEYYFYSLFYLNLMILGITAFVYYLNSYSTKSMYFISLALCIIFSDVLKDMSLFYFKDISVEIAQSVIRLGSAFFVMLFFITKEKKLRLLNVV</sequence>
<keyword evidence="3" id="KW-1185">Reference proteome</keyword>
<keyword evidence="1" id="KW-0812">Transmembrane</keyword>
<proteinExistence type="predicted"/>
<feature type="transmembrane region" description="Helical" evidence="1">
    <location>
        <begin position="106"/>
        <end position="125"/>
    </location>
</feature>
<evidence type="ECO:0000313" key="3">
    <source>
        <dbReference type="Proteomes" id="UP001179363"/>
    </source>
</evidence>
<feature type="transmembrane region" description="Helical" evidence="1">
    <location>
        <begin position="170"/>
        <end position="186"/>
    </location>
</feature>
<gene>
    <name evidence="2" type="ORF">L1I30_04540</name>
</gene>